<dbReference type="PANTHER" id="PTHR42718:SF46">
    <property type="entry name" value="BLR6921 PROTEIN"/>
    <property type="match status" value="1"/>
</dbReference>
<evidence type="ECO:0000256" key="4">
    <source>
        <dbReference type="ARBA" id="ARBA00022692"/>
    </source>
</evidence>
<keyword evidence="2" id="KW-0813">Transport</keyword>
<evidence type="ECO:0000256" key="6">
    <source>
        <dbReference type="ARBA" id="ARBA00023136"/>
    </source>
</evidence>
<dbReference type="Pfam" id="PF07690">
    <property type="entry name" value="MFS_1"/>
    <property type="match status" value="1"/>
</dbReference>
<feature type="transmembrane region" description="Helical" evidence="8">
    <location>
        <begin position="62"/>
        <end position="82"/>
    </location>
</feature>
<dbReference type="CDD" id="cd17321">
    <property type="entry name" value="MFS_MMR_MDR_like"/>
    <property type="match status" value="1"/>
</dbReference>
<dbReference type="Gene3D" id="1.20.1720.10">
    <property type="entry name" value="Multidrug resistance protein D"/>
    <property type="match status" value="1"/>
</dbReference>
<dbReference type="SUPFAM" id="SSF103473">
    <property type="entry name" value="MFS general substrate transporter"/>
    <property type="match status" value="1"/>
</dbReference>
<dbReference type="AlphaFoldDB" id="A0A9P2TC46"/>
<evidence type="ECO:0000256" key="3">
    <source>
        <dbReference type="ARBA" id="ARBA00022475"/>
    </source>
</evidence>
<dbReference type="RefSeq" id="WP_016188552.1">
    <property type="nucleotide sequence ID" value="NZ_AOSG01000030.1"/>
</dbReference>
<dbReference type="Proteomes" id="UP000014184">
    <property type="component" value="Unassembled WGS sequence"/>
</dbReference>
<feature type="transmembrane region" description="Helical" evidence="8">
    <location>
        <begin position="244"/>
        <end position="261"/>
    </location>
</feature>
<evidence type="ECO:0000256" key="1">
    <source>
        <dbReference type="ARBA" id="ARBA00004651"/>
    </source>
</evidence>
<evidence type="ECO:0000259" key="9">
    <source>
        <dbReference type="PROSITE" id="PS50850"/>
    </source>
</evidence>
<feature type="transmembrane region" description="Helical" evidence="8">
    <location>
        <begin position="282"/>
        <end position="301"/>
    </location>
</feature>
<reference evidence="10 11" key="1">
    <citation type="journal article" date="2013" name="Genome Announc.">
        <title>Draft Genome Sequence of the Lignocellulose Decomposer Thermobifida fusca Strain TM51.</title>
        <authorList>
            <person name="Toth A."/>
            <person name="Barna T."/>
            <person name="Nagy I."/>
            <person name="Horvath B."/>
            <person name="Nagy I."/>
            <person name="Tancsics A."/>
            <person name="Kriszt B."/>
            <person name="Baka E."/>
            <person name="Fekete C."/>
            <person name="Kukolya J."/>
        </authorList>
    </citation>
    <scope>NUCLEOTIDE SEQUENCE [LARGE SCALE GENOMIC DNA]</scope>
    <source>
        <strain evidence="10 11">TM51</strain>
    </source>
</reference>
<feature type="transmembrane region" description="Helical" evidence="8">
    <location>
        <begin position="214"/>
        <end position="232"/>
    </location>
</feature>
<gene>
    <name evidence="10" type="ORF">TM51_06599</name>
</gene>
<dbReference type="Gene3D" id="1.20.1250.20">
    <property type="entry name" value="MFS general substrate transporter like domains"/>
    <property type="match status" value="1"/>
</dbReference>
<dbReference type="InterPro" id="IPR011701">
    <property type="entry name" value="MFS"/>
</dbReference>
<evidence type="ECO:0000256" key="2">
    <source>
        <dbReference type="ARBA" id="ARBA00022448"/>
    </source>
</evidence>
<keyword evidence="4 8" id="KW-0812">Transmembrane</keyword>
<dbReference type="EMBL" id="AOSG01000030">
    <property type="protein sequence ID" value="EOR71635.1"/>
    <property type="molecule type" value="Genomic_DNA"/>
</dbReference>
<protein>
    <submittedName>
        <fullName evidence="10">Transmembrane efflux protein</fullName>
    </submittedName>
</protein>
<dbReference type="GO" id="GO:0022857">
    <property type="term" value="F:transmembrane transporter activity"/>
    <property type="evidence" value="ECO:0007669"/>
    <property type="project" value="InterPro"/>
</dbReference>
<dbReference type="InterPro" id="IPR020846">
    <property type="entry name" value="MFS_dom"/>
</dbReference>
<feature type="region of interest" description="Disordered" evidence="7">
    <location>
        <begin position="1"/>
        <end position="22"/>
    </location>
</feature>
<dbReference type="GO" id="GO:0005886">
    <property type="term" value="C:plasma membrane"/>
    <property type="evidence" value="ECO:0007669"/>
    <property type="project" value="UniProtKB-SubCell"/>
</dbReference>
<feature type="transmembrane region" description="Helical" evidence="8">
    <location>
        <begin position="470"/>
        <end position="494"/>
    </location>
</feature>
<feature type="transmembrane region" description="Helical" evidence="8">
    <location>
        <begin position="156"/>
        <end position="175"/>
    </location>
</feature>
<feature type="transmembrane region" description="Helical" evidence="8">
    <location>
        <begin position="119"/>
        <end position="144"/>
    </location>
</feature>
<evidence type="ECO:0000256" key="7">
    <source>
        <dbReference type="SAM" id="MobiDB-lite"/>
    </source>
</evidence>
<dbReference type="PANTHER" id="PTHR42718">
    <property type="entry name" value="MAJOR FACILITATOR SUPERFAMILY MULTIDRUG TRANSPORTER MFSC"/>
    <property type="match status" value="1"/>
</dbReference>
<feature type="transmembrane region" description="Helical" evidence="8">
    <location>
        <begin position="94"/>
        <end position="113"/>
    </location>
</feature>
<name>A0A9P2TC46_THEFU</name>
<organism evidence="10 11">
    <name type="scientific">Thermobifida fusca TM51</name>
    <dbReference type="NCBI Taxonomy" id="1169414"/>
    <lineage>
        <taxon>Bacteria</taxon>
        <taxon>Bacillati</taxon>
        <taxon>Actinomycetota</taxon>
        <taxon>Actinomycetes</taxon>
        <taxon>Streptosporangiales</taxon>
        <taxon>Nocardiopsidaceae</taxon>
        <taxon>Thermobifida</taxon>
    </lineage>
</organism>
<evidence type="ECO:0000313" key="11">
    <source>
        <dbReference type="Proteomes" id="UP000014184"/>
    </source>
</evidence>
<comment type="caution">
    <text evidence="10">The sequence shown here is derived from an EMBL/GenBank/DDBJ whole genome shotgun (WGS) entry which is preliminary data.</text>
</comment>
<accession>A0A9P2TC46</accession>
<keyword evidence="3" id="KW-1003">Cell membrane</keyword>
<feature type="transmembrane region" description="Helical" evidence="8">
    <location>
        <begin position="371"/>
        <end position="398"/>
    </location>
</feature>
<evidence type="ECO:0000313" key="10">
    <source>
        <dbReference type="EMBL" id="EOR71635.1"/>
    </source>
</evidence>
<feature type="transmembrane region" description="Helical" evidence="8">
    <location>
        <begin position="347"/>
        <end position="365"/>
    </location>
</feature>
<feature type="transmembrane region" description="Helical" evidence="8">
    <location>
        <begin position="27"/>
        <end position="50"/>
    </location>
</feature>
<sequence>MVTTPHSQSTQSAPEQAGPQQTPRTGIALTLIAATQLMLVLDGTIMNIALPSVQTALDIPAGRLSWVVNAYALTFGGLLLLGGRIGDLWGRRRVFRFSLALFAAASLAGGLATQETVLIAARACQGVAAAIAAPTALSLIATTFAEGPSRNRAMGVYGAMSGLGSIIGLLLGGLLTEFLNWRWVLFVNIPICLAVLAGTGVLVEGSRVRGRLDLPGALTGSLGLLVLVYAIVRGGDAGWSDPVTLGAGLAALLLLSCFLVIQSRSPHPMMPLGLLRDRNRGAAYATMLLVGGGMFATYYFLTLFMQQVQGWDAMTTGLAYLPFATGMGVASGILGPRLLGRFSPRTVIVPGLAAATLGMVVFSQISPGSSYLLHLMPAMVLTSVGLGLSVVPLTLGALSGVEPGQSGIASGILNAGMQVGGALGLAVLSTVALTGTHSLLPDATALLQQGRQQGEIALVVQASEALTHGFGWAFLVGAGLYALALLLVASLMTTPGPAARPDRKA</sequence>
<keyword evidence="5 8" id="KW-1133">Transmembrane helix</keyword>
<dbReference type="PROSITE" id="PS50850">
    <property type="entry name" value="MFS"/>
    <property type="match status" value="1"/>
</dbReference>
<feature type="domain" description="Major facilitator superfamily (MFS) profile" evidence="9">
    <location>
        <begin position="28"/>
        <end position="496"/>
    </location>
</feature>
<dbReference type="InterPro" id="IPR036259">
    <property type="entry name" value="MFS_trans_sf"/>
</dbReference>
<comment type="subcellular location">
    <subcellularLocation>
        <location evidence="1">Cell membrane</location>
        <topology evidence="1">Multi-pass membrane protein</topology>
    </subcellularLocation>
</comment>
<evidence type="ECO:0000256" key="8">
    <source>
        <dbReference type="SAM" id="Phobius"/>
    </source>
</evidence>
<feature type="transmembrane region" description="Helical" evidence="8">
    <location>
        <begin position="181"/>
        <end position="202"/>
    </location>
</feature>
<keyword evidence="11" id="KW-1185">Reference proteome</keyword>
<keyword evidence="6 8" id="KW-0472">Membrane</keyword>
<evidence type="ECO:0000256" key="5">
    <source>
        <dbReference type="ARBA" id="ARBA00022989"/>
    </source>
</evidence>
<feature type="transmembrane region" description="Helical" evidence="8">
    <location>
        <begin position="313"/>
        <end position="335"/>
    </location>
</feature>
<proteinExistence type="predicted"/>
<feature type="transmembrane region" description="Helical" evidence="8">
    <location>
        <begin position="419"/>
        <end position="440"/>
    </location>
</feature>